<gene>
    <name evidence="2" type="ORF">ABL78_0964</name>
</gene>
<comment type="caution">
    <text evidence="2">The sequence shown here is derived from an EMBL/GenBank/DDBJ whole genome shotgun (WGS) entry which is preliminary data.</text>
</comment>
<dbReference type="OMA" id="LIFVACW"/>
<feature type="transmembrane region" description="Helical" evidence="1">
    <location>
        <begin position="69"/>
        <end position="88"/>
    </location>
</feature>
<dbReference type="OrthoDB" id="270488at2759"/>
<reference evidence="2 3" key="1">
    <citation type="journal article" date="2015" name="PLoS Pathog.">
        <title>Leptomonas seymouri: Adaptations to the Dixenous Life Cycle Analyzed by Genome Sequencing, Transcriptome Profiling and Co-infection with Leishmania donovani.</title>
        <authorList>
            <person name="Kraeva N."/>
            <person name="Butenko A."/>
            <person name="Hlavacova J."/>
            <person name="Kostygov A."/>
            <person name="Myskova J."/>
            <person name="Grybchuk D."/>
            <person name="Lestinova T."/>
            <person name="Votypka J."/>
            <person name="Volf P."/>
            <person name="Opperdoes F."/>
            <person name="Flegontov P."/>
            <person name="Lukes J."/>
            <person name="Yurchenko V."/>
        </authorList>
    </citation>
    <scope>NUCLEOTIDE SEQUENCE [LARGE SCALE GENOMIC DNA]</scope>
    <source>
        <strain evidence="2 3">ATCC 30220</strain>
    </source>
</reference>
<feature type="transmembrane region" description="Helical" evidence="1">
    <location>
        <begin position="46"/>
        <end position="63"/>
    </location>
</feature>
<evidence type="ECO:0000313" key="2">
    <source>
        <dbReference type="EMBL" id="KPI89892.1"/>
    </source>
</evidence>
<evidence type="ECO:0000313" key="3">
    <source>
        <dbReference type="Proteomes" id="UP000038009"/>
    </source>
</evidence>
<sequence length="123" mass="13673">MEGSIVICSASVMLYFLGIVLLTFMSTFMVADTVAHIWPALSKHRVALISYGVWMAAFTLSVVDADWLITLGLAHALFFIGCWLFVRPSGTHLSPQHDDYVQIPLTVYVPAYVLICLLHGSLW</sequence>
<protein>
    <recommendedName>
        <fullName evidence="4">Transmembrane protein 107</fullName>
    </recommendedName>
</protein>
<accession>A0A0N1I817</accession>
<feature type="transmembrane region" description="Helical" evidence="1">
    <location>
        <begin position="100"/>
        <end position="122"/>
    </location>
</feature>
<dbReference type="VEuPathDB" id="TriTrypDB:Lsey_0014_0150"/>
<keyword evidence="1" id="KW-0472">Membrane</keyword>
<evidence type="ECO:0000256" key="1">
    <source>
        <dbReference type="SAM" id="Phobius"/>
    </source>
</evidence>
<name>A0A0N1I817_LEPSE</name>
<keyword evidence="3" id="KW-1185">Reference proteome</keyword>
<feature type="transmembrane region" description="Helical" evidence="1">
    <location>
        <begin position="12"/>
        <end position="34"/>
    </location>
</feature>
<proteinExistence type="predicted"/>
<keyword evidence="1" id="KW-1133">Transmembrane helix</keyword>
<keyword evidence="1" id="KW-0812">Transmembrane</keyword>
<dbReference type="AlphaFoldDB" id="A0A0N1I817"/>
<dbReference type="Proteomes" id="UP000038009">
    <property type="component" value="Unassembled WGS sequence"/>
</dbReference>
<dbReference type="EMBL" id="LJSK01000014">
    <property type="protein sequence ID" value="KPI89892.1"/>
    <property type="molecule type" value="Genomic_DNA"/>
</dbReference>
<evidence type="ECO:0008006" key="4">
    <source>
        <dbReference type="Google" id="ProtNLM"/>
    </source>
</evidence>
<organism evidence="2 3">
    <name type="scientific">Leptomonas seymouri</name>
    <dbReference type="NCBI Taxonomy" id="5684"/>
    <lineage>
        <taxon>Eukaryota</taxon>
        <taxon>Discoba</taxon>
        <taxon>Euglenozoa</taxon>
        <taxon>Kinetoplastea</taxon>
        <taxon>Metakinetoplastina</taxon>
        <taxon>Trypanosomatida</taxon>
        <taxon>Trypanosomatidae</taxon>
        <taxon>Leishmaniinae</taxon>
        <taxon>Leptomonas</taxon>
    </lineage>
</organism>